<organism evidence="2 3">
    <name type="scientific">Smittium culicis</name>
    <dbReference type="NCBI Taxonomy" id="133412"/>
    <lineage>
        <taxon>Eukaryota</taxon>
        <taxon>Fungi</taxon>
        <taxon>Fungi incertae sedis</taxon>
        <taxon>Zoopagomycota</taxon>
        <taxon>Kickxellomycotina</taxon>
        <taxon>Harpellomycetes</taxon>
        <taxon>Harpellales</taxon>
        <taxon>Legeriomycetaceae</taxon>
        <taxon>Smittium</taxon>
    </lineage>
</organism>
<accession>A0A1R1XUI3</accession>
<evidence type="ECO:0000256" key="1">
    <source>
        <dbReference type="SAM" id="Phobius"/>
    </source>
</evidence>
<reference evidence="2 3" key="1">
    <citation type="submission" date="2017-01" db="EMBL/GenBank/DDBJ databases">
        <authorList>
            <person name="Mah S.A."/>
            <person name="Swanson W.J."/>
            <person name="Moy G.W."/>
            <person name="Vacquier V.D."/>
        </authorList>
    </citation>
    <scope>NUCLEOTIDE SEQUENCE [LARGE SCALE GENOMIC DNA]</scope>
    <source>
        <strain evidence="2 3">GSMNP</strain>
    </source>
</reference>
<evidence type="ECO:0000313" key="2">
    <source>
        <dbReference type="EMBL" id="OMJ18323.1"/>
    </source>
</evidence>
<keyword evidence="3" id="KW-1185">Reference proteome</keyword>
<feature type="transmembrane region" description="Helical" evidence="1">
    <location>
        <begin position="74"/>
        <end position="100"/>
    </location>
</feature>
<gene>
    <name evidence="2" type="ORF">AYI70_g5418</name>
</gene>
<protein>
    <submittedName>
        <fullName evidence="2">Uncharacterized protein</fullName>
    </submittedName>
</protein>
<dbReference type="EMBL" id="LSSN01001784">
    <property type="protein sequence ID" value="OMJ18323.1"/>
    <property type="molecule type" value="Genomic_DNA"/>
</dbReference>
<dbReference type="AlphaFoldDB" id="A0A1R1XUI3"/>
<feature type="transmembrane region" description="Helical" evidence="1">
    <location>
        <begin position="12"/>
        <end position="31"/>
    </location>
</feature>
<feature type="transmembrane region" description="Helical" evidence="1">
    <location>
        <begin position="120"/>
        <end position="137"/>
    </location>
</feature>
<keyword evidence="1" id="KW-0472">Membrane</keyword>
<comment type="caution">
    <text evidence="2">The sequence shown here is derived from an EMBL/GenBank/DDBJ whole genome shotgun (WGS) entry which is preliminary data.</text>
</comment>
<sequence length="175" mass="21017">MSFESFVDVKFIYGLAVAGNIVFWSVILGSNPRFKGTIFDKSYKFFIVTAPELIKYYFEMIFGEMKRNDEPIDYYYYMIWFYRAIFVTGYFVLMFVYWVYTFPSYSVGYFGPLGTTIPQVLALIFVPMNAYLYYMMYSVNPGIITKENNEEALKKFQYDYILYRPRYCDICKIKW</sequence>
<dbReference type="OrthoDB" id="9909019at2759"/>
<proteinExistence type="predicted"/>
<dbReference type="Proteomes" id="UP000187283">
    <property type="component" value="Unassembled WGS sequence"/>
</dbReference>
<keyword evidence="1" id="KW-1133">Transmembrane helix</keyword>
<keyword evidence="1" id="KW-0812">Transmembrane</keyword>
<evidence type="ECO:0000313" key="3">
    <source>
        <dbReference type="Proteomes" id="UP000187283"/>
    </source>
</evidence>
<name>A0A1R1XUI3_9FUNG</name>